<evidence type="ECO:0000256" key="1">
    <source>
        <dbReference type="SAM" id="SignalP"/>
    </source>
</evidence>
<dbReference type="OrthoDB" id="9900181at2"/>
<dbReference type="HOGENOM" id="CLU_773608_0_0_6"/>
<name>A3QJI0_SHELP</name>
<reference evidence="2 3" key="1">
    <citation type="submission" date="2007-03" db="EMBL/GenBank/DDBJ databases">
        <title>Complete sequence of Shewanella loihica PV-4.</title>
        <authorList>
            <consortium name="US DOE Joint Genome Institute"/>
            <person name="Copeland A."/>
            <person name="Lucas S."/>
            <person name="Lapidus A."/>
            <person name="Barry K."/>
            <person name="Detter J.C."/>
            <person name="Glavina del Rio T."/>
            <person name="Hammon N."/>
            <person name="Israni S."/>
            <person name="Dalin E."/>
            <person name="Tice H."/>
            <person name="Pitluck S."/>
            <person name="Chain P."/>
            <person name="Malfatti S."/>
            <person name="Shin M."/>
            <person name="Vergez L."/>
            <person name="Schmutz J."/>
            <person name="Larimer F."/>
            <person name="Land M."/>
            <person name="Hauser L."/>
            <person name="Kyrpides N."/>
            <person name="Mikhailova N."/>
            <person name="Romine M.F."/>
            <person name="Serres G."/>
            <person name="Fredrickson J."/>
            <person name="Tiedje J."/>
            <person name="Richardson P."/>
        </authorList>
    </citation>
    <scope>NUCLEOTIDE SEQUENCE [LARGE SCALE GENOMIC DNA]</scope>
    <source>
        <strain evidence="3">ATCC BAA-1088 / PV-4</strain>
    </source>
</reference>
<protein>
    <recommendedName>
        <fullName evidence="4">Secreted protein</fullName>
    </recommendedName>
</protein>
<evidence type="ECO:0000313" key="3">
    <source>
        <dbReference type="Proteomes" id="UP000001558"/>
    </source>
</evidence>
<organism evidence="2 3">
    <name type="scientific">Shewanella loihica (strain ATCC BAA-1088 / PV-4)</name>
    <dbReference type="NCBI Taxonomy" id="323850"/>
    <lineage>
        <taxon>Bacteria</taxon>
        <taxon>Pseudomonadati</taxon>
        <taxon>Pseudomonadota</taxon>
        <taxon>Gammaproteobacteria</taxon>
        <taxon>Alteromonadales</taxon>
        <taxon>Shewanellaceae</taxon>
        <taxon>Shewanella</taxon>
    </lineage>
</organism>
<gene>
    <name evidence="2" type="ordered locus">Shew_3762</name>
</gene>
<sequence length="358" mass="38714" precursor="true">MNSHTFSRAYPLLIASLLAAGLTVSPSSQADLLSDIWDKLKTTATDAADAAEDAGKTVTNTVDIQGKVLILQQAQQSFNGYTQQMFDMIENAGSEGRMVIQQEFEGLAAFGGASCAGGSECYHFKNDLIAFVSDLESTGNLLFNMQDSSLLGNIYHFDPMISLIDAMPGYSIYPLYRAFTIDGGAFQSGFFDVFHEMTTHLETLRRGLGPNTNTAFNSNINSLVGDSCQFINSDPAEFEQAAFFVTAGAGSIKLFGQLLKALGTTKIEPVAQVHGYVGGTIKNNPLKKFGELLNGISSAALTAANYGHNKLRYCQTQAIQQAIIANQQEVLSNQVRLLERLERMENSLPAGWARKGGE</sequence>
<dbReference type="RefSeq" id="WP_011867556.1">
    <property type="nucleotide sequence ID" value="NC_009092.1"/>
</dbReference>
<dbReference type="AlphaFoldDB" id="A3QJI0"/>
<dbReference type="KEGG" id="slo:Shew_3762"/>
<evidence type="ECO:0000313" key="2">
    <source>
        <dbReference type="EMBL" id="ABO25628.1"/>
    </source>
</evidence>
<dbReference type="Proteomes" id="UP000001558">
    <property type="component" value="Chromosome"/>
</dbReference>
<keyword evidence="3" id="KW-1185">Reference proteome</keyword>
<evidence type="ECO:0008006" key="4">
    <source>
        <dbReference type="Google" id="ProtNLM"/>
    </source>
</evidence>
<accession>A3QJI0</accession>
<feature type="signal peptide" evidence="1">
    <location>
        <begin position="1"/>
        <end position="30"/>
    </location>
</feature>
<dbReference type="EMBL" id="CP000606">
    <property type="protein sequence ID" value="ABO25628.1"/>
    <property type="molecule type" value="Genomic_DNA"/>
</dbReference>
<proteinExistence type="predicted"/>
<keyword evidence="1" id="KW-0732">Signal</keyword>
<feature type="chain" id="PRO_5002657068" description="Secreted protein" evidence="1">
    <location>
        <begin position="31"/>
        <end position="358"/>
    </location>
</feature>
<dbReference type="eggNOG" id="ENOG5031H8T">
    <property type="taxonomic scope" value="Bacteria"/>
</dbReference>